<dbReference type="eggNOG" id="ENOG502TJPX">
    <property type="taxonomic scope" value="Eukaryota"/>
</dbReference>
<evidence type="ECO:0000313" key="3">
    <source>
        <dbReference type="Proteomes" id="UP000008281"/>
    </source>
</evidence>
<dbReference type="InterPro" id="IPR001810">
    <property type="entry name" value="F-box_dom"/>
</dbReference>
<proteinExistence type="predicted"/>
<feature type="domain" description="F-box" evidence="1">
    <location>
        <begin position="4"/>
        <end position="40"/>
    </location>
</feature>
<name>E3MYP2_CAERE</name>
<dbReference type="AlphaFoldDB" id="E3MYP2"/>
<dbReference type="Pfam" id="PF07735">
    <property type="entry name" value="FBA_2"/>
    <property type="match status" value="1"/>
</dbReference>
<dbReference type="Pfam" id="PF00646">
    <property type="entry name" value="F-box"/>
    <property type="match status" value="1"/>
</dbReference>
<dbReference type="EMBL" id="DS268498">
    <property type="protein sequence ID" value="EFP12198.1"/>
    <property type="molecule type" value="Genomic_DNA"/>
</dbReference>
<dbReference type="PANTHER" id="PTHR21503">
    <property type="entry name" value="F-BOX-CONTAINING HYPOTHETICAL PROTEIN C.ELEGANS"/>
    <property type="match status" value="1"/>
</dbReference>
<dbReference type="Proteomes" id="UP000008281">
    <property type="component" value="Unassembled WGS sequence"/>
</dbReference>
<protein>
    <recommendedName>
        <fullName evidence="1">F-box domain-containing protein</fullName>
    </recommendedName>
</protein>
<dbReference type="PANTHER" id="PTHR21503:SF8">
    <property type="entry name" value="F-BOX ASSOCIATED DOMAIN-CONTAINING PROTEIN-RELATED"/>
    <property type="match status" value="1"/>
</dbReference>
<reference evidence="2" key="1">
    <citation type="submission" date="2007-07" db="EMBL/GenBank/DDBJ databases">
        <title>PCAP assembly of the Caenorhabditis remanei genome.</title>
        <authorList>
            <consortium name="The Caenorhabditis remanei Sequencing Consortium"/>
            <person name="Wilson R.K."/>
        </authorList>
    </citation>
    <scope>NUCLEOTIDE SEQUENCE [LARGE SCALE GENOMIC DNA]</scope>
    <source>
        <strain evidence="2">PB4641</strain>
    </source>
</reference>
<dbReference type="GeneID" id="9828179"/>
<organism evidence="3">
    <name type="scientific">Caenorhabditis remanei</name>
    <name type="common">Caenorhabditis vulgaris</name>
    <dbReference type="NCBI Taxonomy" id="31234"/>
    <lineage>
        <taxon>Eukaryota</taxon>
        <taxon>Metazoa</taxon>
        <taxon>Ecdysozoa</taxon>
        <taxon>Nematoda</taxon>
        <taxon>Chromadorea</taxon>
        <taxon>Rhabditida</taxon>
        <taxon>Rhabditina</taxon>
        <taxon>Rhabditomorpha</taxon>
        <taxon>Rhabditoidea</taxon>
        <taxon>Rhabditidae</taxon>
        <taxon>Peloderinae</taxon>
        <taxon>Caenorhabditis</taxon>
    </lineage>
</organism>
<dbReference type="CTD" id="9828179"/>
<dbReference type="InParanoid" id="E3MYP2"/>
<evidence type="ECO:0000313" key="2">
    <source>
        <dbReference type="EMBL" id="EFP12198.1"/>
    </source>
</evidence>
<dbReference type="PROSITE" id="PS50181">
    <property type="entry name" value="FBOX"/>
    <property type="match status" value="1"/>
</dbReference>
<gene>
    <name evidence="2" type="ORF">CRE_04205</name>
</gene>
<evidence type="ECO:0000259" key="1">
    <source>
        <dbReference type="PROSITE" id="PS50181"/>
    </source>
</evidence>
<dbReference type="HOGENOM" id="CLU_028840_0_1_1"/>
<accession>E3MYP2</accession>
<keyword evidence="3" id="KW-1185">Reference proteome</keyword>
<dbReference type="RefSeq" id="XP_003098645.2">
    <property type="nucleotide sequence ID" value="XM_003098597.2"/>
</dbReference>
<dbReference type="OrthoDB" id="5891713at2759"/>
<sequence length="339" mass="39190">MTSPFRLFSLPHVPLKQVLNNVEPEALLILSMCSRRSKSIAVSFRGPSKHVRLSLNFGLGDRLEGSDKRDVLLVVKKNLPMDHNTMETVRIGSFEKVPVRMEFLYQEEGEQCLITYWEDGITGLTAIGDYVREVFNRDISEMMIGEKQDEDDHRRAAEWVKNSQGTIQILHCDFKPKIDNDLDLILENFNCTERLSLYVKPSEHYSPARMPNFKVDSLNILFSFWIKQDHLLTMNCKYIVLQYSKLTNQDFNAFVKHWIAGGCSQLKKLWVTVEEPIDYGVVLDGVEFTERARDVERVFVDERRTSHIITGGFDVKRSNVTATVVDIGQQSQLFFMIVW</sequence>
<dbReference type="InterPro" id="IPR012885">
    <property type="entry name" value="F-box_Sdz-33"/>
</dbReference>
<dbReference type="KEGG" id="crq:GCK72_003308"/>